<dbReference type="EMBL" id="SOEZ01000018">
    <property type="protein sequence ID" value="TFB54413.1"/>
    <property type="molecule type" value="Genomic_DNA"/>
</dbReference>
<sequence length="107" mass="11707">MRVEIRHTADCPNWEQAGRMVRQALIATGHPDVEIGSREIRTPQDAENFPYAGSPTLVLDGVDIFPGAERIVDLACRLYATPNGLAGLPTLDQLTNAIAARRRVDRG</sequence>
<dbReference type="OrthoDB" id="7185309at2"/>
<evidence type="ECO:0000313" key="1">
    <source>
        <dbReference type="EMBL" id="TFB54413.1"/>
    </source>
</evidence>
<organism evidence="1 2">
    <name type="scientific">Cryobacterium tagatosivorans</name>
    <dbReference type="NCBI Taxonomy" id="1259199"/>
    <lineage>
        <taxon>Bacteria</taxon>
        <taxon>Bacillati</taxon>
        <taxon>Actinomycetota</taxon>
        <taxon>Actinomycetes</taxon>
        <taxon>Micrococcales</taxon>
        <taxon>Microbacteriaceae</taxon>
        <taxon>Cryobacterium</taxon>
    </lineage>
</organism>
<dbReference type="Proteomes" id="UP000297866">
    <property type="component" value="Unassembled WGS sequence"/>
</dbReference>
<protein>
    <submittedName>
        <fullName evidence="1">Thioredoxin family protein</fullName>
    </submittedName>
</protein>
<comment type="caution">
    <text evidence="1">The sequence shown here is derived from an EMBL/GenBank/DDBJ whole genome shotgun (WGS) entry which is preliminary data.</text>
</comment>
<gene>
    <name evidence="1" type="ORF">E3O23_03640</name>
</gene>
<name>A0A4R8UGF8_9MICO</name>
<proteinExistence type="predicted"/>
<evidence type="ECO:0000313" key="2">
    <source>
        <dbReference type="Proteomes" id="UP000297866"/>
    </source>
</evidence>
<accession>A0A4R8UGF8</accession>
<keyword evidence="2" id="KW-1185">Reference proteome</keyword>
<dbReference type="AlphaFoldDB" id="A0A4R8UGF8"/>
<reference evidence="1 2" key="1">
    <citation type="submission" date="2019-03" db="EMBL/GenBank/DDBJ databases">
        <title>Genomics of glacier-inhabiting Cryobacterium strains.</title>
        <authorList>
            <person name="Liu Q."/>
            <person name="Xin Y.-H."/>
        </authorList>
    </citation>
    <scope>NUCLEOTIDE SEQUENCE [LARGE SCALE GENOMIC DNA]</scope>
    <source>
        <strain evidence="1 2">Sr47</strain>
    </source>
</reference>
<dbReference type="RefSeq" id="WP_134488275.1">
    <property type="nucleotide sequence ID" value="NZ_SOEZ01000018.1"/>
</dbReference>